<dbReference type="AlphaFoldDB" id="A0A0E9THJ5"/>
<name>A0A0E9THJ5_ANGAN</name>
<proteinExistence type="predicted"/>
<reference evidence="1" key="1">
    <citation type="submission" date="2014-11" db="EMBL/GenBank/DDBJ databases">
        <authorList>
            <person name="Amaro Gonzalez C."/>
        </authorList>
    </citation>
    <scope>NUCLEOTIDE SEQUENCE</scope>
</reference>
<reference evidence="1" key="2">
    <citation type="journal article" date="2015" name="Fish Shellfish Immunol.">
        <title>Early steps in the European eel (Anguilla anguilla)-Vibrio vulnificus interaction in the gills: Role of the RtxA13 toxin.</title>
        <authorList>
            <person name="Callol A."/>
            <person name="Pajuelo D."/>
            <person name="Ebbesson L."/>
            <person name="Teles M."/>
            <person name="MacKenzie S."/>
            <person name="Amaro C."/>
        </authorList>
    </citation>
    <scope>NUCLEOTIDE SEQUENCE</scope>
</reference>
<organism evidence="1">
    <name type="scientific">Anguilla anguilla</name>
    <name type="common">European freshwater eel</name>
    <name type="synonym">Muraena anguilla</name>
    <dbReference type="NCBI Taxonomy" id="7936"/>
    <lineage>
        <taxon>Eukaryota</taxon>
        <taxon>Metazoa</taxon>
        <taxon>Chordata</taxon>
        <taxon>Craniata</taxon>
        <taxon>Vertebrata</taxon>
        <taxon>Euteleostomi</taxon>
        <taxon>Actinopterygii</taxon>
        <taxon>Neopterygii</taxon>
        <taxon>Teleostei</taxon>
        <taxon>Anguilliformes</taxon>
        <taxon>Anguillidae</taxon>
        <taxon>Anguilla</taxon>
    </lineage>
</organism>
<protein>
    <submittedName>
        <fullName evidence="1">Uncharacterized protein</fullName>
    </submittedName>
</protein>
<sequence>MHTLAVDEIPLVPNLLGYTQQNPGISCVPTQAHLIQLKPLISCIRCARDGMH</sequence>
<dbReference type="EMBL" id="GBXM01055511">
    <property type="protein sequence ID" value="JAH53066.1"/>
    <property type="molecule type" value="Transcribed_RNA"/>
</dbReference>
<accession>A0A0E9THJ5</accession>
<evidence type="ECO:0000313" key="1">
    <source>
        <dbReference type="EMBL" id="JAH53066.1"/>
    </source>
</evidence>